<reference evidence="1 2" key="1">
    <citation type="submission" date="2020-02" db="EMBL/GenBank/DDBJ databases">
        <title>Genomic and physiological characterization of two novel Nitrospinaceae genera.</title>
        <authorList>
            <person name="Mueller A.J."/>
            <person name="Jung M.-Y."/>
            <person name="Strachan C.R."/>
            <person name="Herbold C.W."/>
            <person name="Kirkegaard R.H."/>
            <person name="Daims H."/>
        </authorList>
    </citation>
    <scope>NUCLEOTIDE SEQUENCE [LARGE SCALE GENOMIC DNA]</scope>
    <source>
        <strain evidence="1">EB</strain>
    </source>
</reference>
<sequence>MEKIDVKTQIGFNDSEFVSYLKKHSLFVVKIRAWNESQVTINFNDVIRVVDNDVNGISGFFEIIGDSEVLQHALSRLYENVIPSNHPYKCYQFIDIDDNAALEIVCSSIEIFYS</sequence>
<dbReference type="Proteomes" id="UP000594688">
    <property type="component" value="Chromosome"/>
</dbReference>
<dbReference type="KEGG" id="nli:G3M70_10160"/>
<proteinExistence type="predicted"/>
<protein>
    <submittedName>
        <fullName evidence="1">Uncharacterized protein</fullName>
    </submittedName>
</protein>
<accession>A0A7T0BWK6</accession>
<organism evidence="1 2">
    <name type="scientific">Candidatus Nitronauta litoralis</name>
    <dbReference type="NCBI Taxonomy" id="2705533"/>
    <lineage>
        <taxon>Bacteria</taxon>
        <taxon>Pseudomonadati</taxon>
        <taxon>Nitrospinota/Tectimicrobiota group</taxon>
        <taxon>Nitrospinota</taxon>
        <taxon>Nitrospinia</taxon>
        <taxon>Nitrospinales</taxon>
        <taxon>Nitrospinaceae</taxon>
        <taxon>Candidatus Nitronauta</taxon>
    </lineage>
</organism>
<gene>
    <name evidence="1" type="ORF">G3M70_10160</name>
</gene>
<dbReference type="AlphaFoldDB" id="A0A7T0BWK6"/>
<dbReference type="EMBL" id="CP048685">
    <property type="protein sequence ID" value="QPJ62213.1"/>
    <property type="molecule type" value="Genomic_DNA"/>
</dbReference>
<evidence type="ECO:0000313" key="2">
    <source>
        <dbReference type="Proteomes" id="UP000594688"/>
    </source>
</evidence>
<name>A0A7T0BWK6_9BACT</name>
<evidence type="ECO:0000313" key="1">
    <source>
        <dbReference type="EMBL" id="QPJ62213.1"/>
    </source>
</evidence>